<organism evidence="3 4">
    <name type="scientific">Antarctobacter heliothermus</name>
    <dbReference type="NCBI Taxonomy" id="74033"/>
    <lineage>
        <taxon>Bacteria</taxon>
        <taxon>Pseudomonadati</taxon>
        <taxon>Pseudomonadota</taxon>
        <taxon>Alphaproteobacteria</taxon>
        <taxon>Rhodobacterales</taxon>
        <taxon>Roseobacteraceae</taxon>
        <taxon>Antarctobacter</taxon>
    </lineage>
</organism>
<evidence type="ECO:0000313" key="4">
    <source>
        <dbReference type="Proteomes" id="UP000198440"/>
    </source>
</evidence>
<dbReference type="SUPFAM" id="SSF159501">
    <property type="entry name" value="EreA/ChaN-like"/>
    <property type="match status" value="1"/>
</dbReference>
<dbReference type="CDD" id="cd14727">
    <property type="entry name" value="ChanN-like"/>
    <property type="match status" value="1"/>
</dbReference>
<reference evidence="3 4" key="1">
    <citation type="submission" date="2017-06" db="EMBL/GenBank/DDBJ databases">
        <authorList>
            <person name="Kim H.J."/>
            <person name="Triplett B.A."/>
        </authorList>
    </citation>
    <scope>NUCLEOTIDE SEQUENCE [LARGE SCALE GENOMIC DNA]</scope>
    <source>
        <strain evidence="3 4">DSM 11445</strain>
    </source>
</reference>
<dbReference type="Proteomes" id="UP000198440">
    <property type="component" value="Unassembled WGS sequence"/>
</dbReference>
<dbReference type="Gene3D" id="3.40.50.11550">
    <property type="match status" value="2"/>
</dbReference>
<dbReference type="Pfam" id="PF04187">
    <property type="entry name" value="Cofac_haem_bdg"/>
    <property type="match status" value="1"/>
</dbReference>
<name>A0A239C2V9_9RHOB</name>
<protein>
    <submittedName>
        <fullName evidence="3">Haem-binding uptake, Tiki superfamily, ChaN</fullName>
    </submittedName>
</protein>
<accession>A0A239C2V9</accession>
<sequence length="263" mass="27997">MRNFIFPCLMAFASSAAAEGYTDADVLFLGEVHDNPAHHLRQARIVAEVQPTAVVWEMLGPEAAAKVAPELIDNVAALSVALSWSDSGWPDFSMYYPIFAASPDARHFGAQLSREEARAVMGQGVAEIFGADAAVFGLDAPLAKDQQAQREALQMAAHCDALPFEMLPIMVDIQRLRDAELAAATLSALQETGGPVVVITGNGHARKDWGATYLFLQAAPDVSVFALGQGEVGRSPPEGGFDLIEAVASAVDRGDPCDAFRKN</sequence>
<feature type="signal peptide" evidence="1">
    <location>
        <begin position="1"/>
        <end position="18"/>
    </location>
</feature>
<evidence type="ECO:0000313" key="3">
    <source>
        <dbReference type="EMBL" id="SNS14232.1"/>
    </source>
</evidence>
<feature type="chain" id="PRO_5012557108" evidence="1">
    <location>
        <begin position="19"/>
        <end position="263"/>
    </location>
</feature>
<gene>
    <name evidence="3" type="ORF">SAMN04488078_100574</name>
</gene>
<feature type="domain" description="Haem-binding uptake Tiki superfamily ChaN" evidence="2">
    <location>
        <begin position="21"/>
        <end position="211"/>
    </location>
</feature>
<dbReference type="AlphaFoldDB" id="A0A239C2V9"/>
<dbReference type="OrthoDB" id="9795827at2"/>
<dbReference type="EMBL" id="FZON01000005">
    <property type="protein sequence ID" value="SNS14232.1"/>
    <property type="molecule type" value="Genomic_DNA"/>
</dbReference>
<evidence type="ECO:0000259" key="2">
    <source>
        <dbReference type="Pfam" id="PF04187"/>
    </source>
</evidence>
<proteinExistence type="predicted"/>
<keyword evidence="1" id="KW-0732">Signal</keyword>
<dbReference type="RefSeq" id="WP_089276602.1">
    <property type="nucleotide sequence ID" value="NZ_FZON01000005.1"/>
</dbReference>
<evidence type="ECO:0000256" key="1">
    <source>
        <dbReference type="SAM" id="SignalP"/>
    </source>
</evidence>
<dbReference type="InterPro" id="IPR007314">
    <property type="entry name" value="Cofac_haem-bd_dom"/>
</dbReference>